<name>A0A6C0AYE4_9ZZZZ</name>
<evidence type="ECO:0000313" key="1">
    <source>
        <dbReference type="EMBL" id="QHS84493.1"/>
    </source>
</evidence>
<sequence>MKIFNILVILQTVDAYNLCIVGASSGLGRELIYQSLKNNNKVLALTNNPDNIKIPYRGGGLNLKDMDYKIDSKNLYIDTYDNYNKYSFDNIVFTTGAKPFENDYSDIITDNILSDDNLNVKNIVLISADGVSDSLKKSNFGIQIMNNWYLQDAYRAKNIQEELVKHYCKKNNIKPIIYRPKALSYGPNIYSIKSREKFAEEILKTICLI</sequence>
<accession>A0A6C0AYE4</accession>
<reference evidence="1" key="1">
    <citation type="journal article" date="2020" name="Nature">
        <title>Giant virus diversity and host interactions through global metagenomics.</title>
        <authorList>
            <person name="Schulz F."/>
            <person name="Roux S."/>
            <person name="Paez-Espino D."/>
            <person name="Jungbluth S."/>
            <person name="Walsh D.A."/>
            <person name="Denef V.J."/>
            <person name="McMahon K.D."/>
            <person name="Konstantinidis K.T."/>
            <person name="Eloe-Fadrosh E.A."/>
            <person name="Kyrpides N.C."/>
            <person name="Woyke T."/>
        </authorList>
    </citation>
    <scope>NUCLEOTIDE SEQUENCE</scope>
    <source>
        <strain evidence="1">GVMAG-S-ERX556022-25</strain>
    </source>
</reference>
<dbReference type="InterPro" id="IPR036291">
    <property type="entry name" value="NAD(P)-bd_dom_sf"/>
</dbReference>
<dbReference type="Gene3D" id="3.40.50.720">
    <property type="entry name" value="NAD(P)-binding Rossmann-like Domain"/>
    <property type="match status" value="1"/>
</dbReference>
<organism evidence="1">
    <name type="scientific">viral metagenome</name>
    <dbReference type="NCBI Taxonomy" id="1070528"/>
    <lineage>
        <taxon>unclassified sequences</taxon>
        <taxon>metagenomes</taxon>
        <taxon>organismal metagenomes</taxon>
    </lineage>
</organism>
<dbReference type="EMBL" id="MN738808">
    <property type="protein sequence ID" value="QHS84493.1"/>
    <property type="molecule type" value="Genomic_DNA"/>
</dbReference>
<dbReference type="SUPFAM" id="SSF51735">
    <property type="entry name" value="NAD(P)-binding Rossmann-fold domains"/>
    <property type="match status" value="1"/>
</dbReference>
<dbReference type="AlphaFoldDB" id="A0A6C0AYE4"/>
<protein>
    <recommendedName>
        <fullName evidence="2">NAD(P)-binding domain-containing protein</fullName>
    </recommendedName>
</protein>
<evidence type="ECO:0008006" key="2">
    <source>
        <dbReference type="Google" id="ProtNLM"/>
    </source>
</evidence>
<proteinExistence type="predicted"/>